<dbReference type="Gene3D" id="3.40.50.720">
    <property type="entry name" value="NAD(P)-binding Rossmann-like Domain"/>
    <property type="match status" value="1"/>
</dbReference>
<organism evidence="2 3">
    <name type="scientific">Kineosporia corallincola</name>
    <dbReference type="NCBI Taxonomy" id="2835133"/>
    <lineage>
        <taxon>Bacteria</taxon>
        <taxon>Bacillati</taxon>
        <taxon>Actinomycetota</taxon>
        <taxon>Actinomycetes</taxon>
        <taxon>Kineosporiales</taxon>
        <taxon>Kineosporiaceae</taxon>
        <taxon>Kineosporia</taxon>
    </lineage>
</organism>
<dbReference type="InterPro" id="IPR036291">
    <property type="entry name" value="NAD(P)-bd_dom_sf"/>
</dbReference>
<dbReference type="EMBL" id="JAHBAY010000011">
    <property type="protein sequence ID" value="MBT0772208.1"/>
    <property type="molecule type" value="Genomic_DNA"/>
</dbReference>
<keyword evidence="3" id="KW-1185">Reference proteome</keyword>
<dbReference type="Proteomes" id="UP001197247">
    <property type="component" value="Unassembled WGS sequence"/>
</dbReference>
<gene>
    <name evidence="2" type="ORF">KIH74_24905</name>
</gene>
<dbReference type="InterPro" id="IPR051783">
    <property type="entry name" value="NAD(P)-dependent_oxidoreduct"/>
</dbReference>
<accession>A0ABS5TMY2</accession>
<dbReference type="CDD" id="cd05262">
    <property type="entry name" value="SDR_a7"/>
    <property type="match status" value="1"/>
</dbReference>
<dbReference type="Pfam" id="PF01370">
    <property type="entry name" value="Epimerase"/>
    <property type="match status" value="1"/>
</dbReference>
<feature type="domain" description="NAD-dependent epimerase/dehydratase" evidence="1">
    <location>
        <begin position="3"/>
        <end position="209"/>
    </location>
</feature>
<reference evidence="2 3" key="1">
    <citation type="submission" date="2021-05" db="EMBL/GenBank/DDBJ databases">
        <title>Kineosporia and Streptomyces sp. nov. two new marine actinobacteria isolated from Coral.</title>
        <authorList>
            <person name="Buangrab K."/>
            <person name="Sutthacheep M."/>
            <person name="Yeemin T."/>
            <person name="Harunari E."/>
            <person name="Igarashi Y."/>
            <person name="Kanchanasin P."/>
            <person name="Tanasupawat S."/>
            <person name="Phongsopitanun W."/>
        </authorList>
    </citation>
    <scope>NUCLEOTIDE SEQUENCE [LARGE SCALE GENOMIC DNA]</scope>
    <source>
        <strain evidence="2 3">J2-2</strain>
    </source>
</reference>
<evidence type="ECO:0000313" key="2">
    <source>
        <dbReference type="EMBL" id="MBT0772208.1"/>
    </source>
</evidence>
<evidence type="ECO:0000313" key="3">
    <source>
        <dbReference type="Proteomes" id="UP001197247"/>
    </source>
</evidence>
<dbReference type="RefSeq" id="WP_214158590.1">
    <property type="nucleotide sequence ID" value="NZ_JAHBAY010000011.1"/>
</dbReference>
<proteinExistence type="predicted"/>
<dbReference type="InterPro" id="IPR001509">
    <property type="entry name" value="Epimerase_deHydtase"/>
</dbReference>
<dbReference type="SUPFAM" id="SSF51735">
    <property type="entry name" value="NAD(P)-binding Rossmann-fold domains"/>
    <property type="match status" value="1"/>
</dbReference>
<name>A0ABS5TMY2_9ACTN</name>
<protein>
    <submittedName>
        <fullName evidence="2">SDR family oxidoreductase</fullName>
    </submittedName>
</protein>
<comment type="caution">
    <text evidence="2">The sequence shown here is derived from an EMBL/GenBank/DDBJ whole genome shotgun (WGS) entry which is preliminary data.</text>
</comment>
<evidence type="ECO:0000259" key="1">
    <source>
        <dbReference type="Pfam" id="PF01370"/>
    </source>
</evidence>
<sequence length="295" mass="30032">MRVFVTGATGFIGGAVTRELLAAGHQVLGLARSDAGAARLEAAGAEVYRGTIDEPDGLRAGAEAADGVIHTAFDHSDMGALSTAAEKDLTVVRALGEALEGTGKPLVTTYGTTALAPGSVVTEAFRPDLSRPRAAVEALTLRLAEKGVRSVSLRPSTVVHGHGTAGFVQLLGAVARQKGISAHPGDGSARWPAVHVDDAAVLYRLAIEKAPAASVLHAVGEEGVTARQIAEAIGQGLGLPVASVPPEQAAEHFGWLGTVFGLDVPASSTATRDLLGWRPSGPGLIEDIAAEPVFG</sequence>
<dbReference type="PANTHER" id="PTHR48079:SF9">
    <property type="entry name" value="PUTATIVE-RELATED"/>
    <property type="match status" value="1"/>
</dbReference>
<dbReference type="PANTHER" id="PTHR48079">
    <property type="entry name" value="PROTEIN YEEZ"/>
    <property type="match status" value="1"/>
</dbReference>